<evidence type="ECO:0000313" key="1">
    <source>
        <dbReference type="EMBL" id="GBP22092.1"/>
    </source>
</evidence>
<protein>
    <submittedName>
        <fullName evidence="1">Uncharacterized protein</fullName>
    </submittedName>
</protein>
<keyword evidence="2" id="KW-1185">Reference proteome</keyword>
<comment type="caution">
    <text evidence="1">The sequence shown here is derived from an EMBL/GenBank/DDBJ whole genome shotgun (WGS) entry which is preliminary data.</text>
</comment>
<accession>A0A4C1U6T8</accession>
<reference evidence="1 2" key="1">
    <citation type="journal article" date="2019" name="Commun. Biol.">
        <title>The bagworm genome reveals a unique fibroin gene that provides high tensile strength.</title>
        <authorList>
            <person name="Kono N."/>
            <person name="Nakamura H."/>
            <person name="Ohtoshi R."/>
            <person name="Tomita M."/>
            <person name="Numata K."/>
            <person name="Arakawa K."/>
        </authorList>
    </citation>
    <scope>NUCLEOTIDE SEQUENCE [LARGE SCALE GENOMIC DNA]</scope>
</reference>
<dbReference type="Proteomes" id="UP000299102">
    <property type="component" value="Unassembled WGS sequence"/>
</dbReference>
<gene>
    <name evidence="1" type="ORF">EVAR_94131_1</name>
</gene>
<sequence length="110" mass="12149">MLGSIRARVNTDHPPSGDTIKVSNDRAGYFVAFAPVLLVLRVCRGSLATGERYAERASGNSFRASNESRARGELVRRDRLRFASDALAVYLRYVFVNVGARSPQDGRCSR</sequence>
<dbReference type="EMBL" id="BGZK01000136">
    <property type="protein sequence ID" value="GBP22092.1"/>
    <property type="molecule type" value="Genomic_DNA"/>
</dbReference>
<evidence type="ECO:0000313" key="2">
    <source>
        <dbReference type="Proteomes" id="UP000299102"/>
    </source>
</evidence>
<organism evidence="1 2">
    <name type="scientific">Eumeta variegata</name>
    <name type="common">Bagworm moth</name>
    <name type="synonym">Eumeta japonica</name>
    <dbReference type="NCBI Taxonomy" id="151549"/>
    <lineage>
        <taxon>Eukaryota</taxon>
        <taxon>Metazoa</taxon>
        <taxon>Ecdysozoa</taxon>
        <taxon>Arthropoda</taxon>
        <taxon>Hexapoda</taxon>
        <taxon>Insecta</taxon>
        <taxon>Pterygota</taxon>
        <taxon>Neoptera</taxon>
        <taxon>Endopterygota</taxon>
        <taxon>Lepidoptera</taxon>
        <taxon>Glossata</taxon>
        <taxon>Ditrysia</taxon>
        <taxon>Tineoidea</taxon>
        <taxon>Psychidae</taxon>
        <taxon>Oiketicinae</taxon>
        <taxon>Eumeta</taxon>
    </lineage>
</organism>
<dbReference type="AlphaFoldDB" id="A0A4C1U6T8"/>
<name>A0A4C1U6T8_EUMVA</name>
<proteinExistence type="predicted"/>